<dbReference type="Gene3D" id="3.40.50.300">
    <property type="entry name" value="P-loop containing nucleotide triphosphate hydrolases"/>
    <property type="match status" value="1"/>
</dbReference>
<dbReference type="InterPro" id="IPR053137">
    <property type="entry name" value="NLR-like"/>
</dbReference>
<evidence type="ECO:0000259" key="1">
    <source>
        <dbReference type="Pfam" id="PF25000"/>
    </source>
</evidence>
<comment type="caution">
    <text evidence="2">The sequence shown here is derived from an EMBL/GenBank/DDBJ whole genome shotgun (WGS) entry which is preliminary data.</text>
</comment>
<protein>
    <recommendedName>
        <fullName evidence="1">DUF7779 domain-containing protein</fullName>
    </recommendedName>
</protein>
<evidence type="ECO:0000313" key="2">
    <source>
        <dbReference type="EMBL" id="KAJ7703645.1"/>
    </source>
</evidence>
<dbReference type="PANTHER" id="PTHR46082:SF6">
    <property type="entry name" value="AAA+ ATPASE DOMAIN-CONTAINING PROTEIN-RELATED"/>
    <property type="match status" value="1"/>
</dbReference>
<gene>
    <name evidence="2" type="ORF">B0H17DRAFT_1231495</name>
</gene>
<sequence>IFVLHGLGGAEKTQIALEFIEDSASIFRDIFLIDSSTITMIETGLKNIARTKGVGDSLQDALKWLKRKPDEWLLLFDNADDPKIDLNKYFPQCNHGNILITSRNPGLCVYANSHSAVSDMEESDAVNLLLRSASQDATDHNKGIASEIVLCYLPLAIVQAGAFISKSGRLNGYLALYAINKTRLLCQKAAQSHDDYAWTVYTTWQISFDQLSQQAKTFLQLCSFLHYQGISEDIFRNAAGNKFGLSSPSKEELQMPLDVLSQFSDPSGNWDPLCFLDVTSEIRAYSLITFHSEQNLFSIHPLVHDWTHSTIPDGEHHRCMVAIAGMSLAGLSNMYITAAGPRMLPHTDLLVRGNPNIVPDFRHEYGIAYLSAGQLEKAQQLRLSELDVALLKRRRHILGEDHHTTFITMSNLAVTYIRLGRLQEAEALNLEVLEKQRKILGHNHSDTLISMANQAGTYNQLSIFREAEVLEVAVLRQRK</sequence>
<dbReference type="AlphaFoldDB" id="A0AAD7E299"/>
<feature type="non-terminal residue" evidence="2">
    <location>
        <position position="1"/>
    </location>
</feature>
<name>A0AAD7E299_MYCRO</name>
<reference evidence="2" key="1">
    <citation type="submission" date="2023-03" db="EMBL/GenBank/DDBJ databases">
        <title>Massive genome expansion in bonnet fungi (Mycena s.s.) driven by repeated elements and novel gene families across ecological guilds.</title>
        <authorList>
            <consortium name="Lawrence Berkeley National Laboratory"/>
            <person name="Harder C.B."/>
            <person name="Miyauchi S."/>
            <person name="Viragh M."/>
            <person name="Kuo A."/>
            <person name="Thoen E."/>
            <person name="Andreopoulos B."/>
            <person name="Lu D."/>
            <person name="Skrede I."/>
            <person name="Drula E."/>
            <person name="Henrissat B."/>
            <person name="Morin E."/>
            <person name="Kohler A."/>
            <person name="Barry K."/>
            <person name="LaButti K."/>
            <person name="Morin E."/>
            <person name="Salamov A."/>
            <person name="Lipzen A."/>
            <person name="Mereny Z."/>
            <person name="Hegedus B."/>
            <person name="Baldrian P."/>
            <person name="Stursova M."/>
            <person name="Weitz H."/>
            <person name="Taylor A."/>
            <person name="Grigoriev I.V."/>
            <person name="Nagy L.G."/>
            <person name="Martin F."/>
            <person name="Kauserud H."/>
        </authorList>
    </citation>
    <scope>NUCLEOTIDE SEQUENCE</scope>
    <source>
        <strain evidence="2">CBHHK067</strain>
    </source>
</reference>
<feature type="domain" description="DUF7779" evidence="1">
    <location>
        <begin position="207"/>
        <end position="312"/>
    </location>
</feature>
<keyword evidence="3" id="KW-1185">Reference proteome</keyword>
<dbReference type="InterPro" id="IPR056681">
    <property type="entry name" value="DUF7779"/>
</dbReference>
<dbReference type="Proteomes" id="UP001221757">
    <property type="component" value="Unassembled WGS sequence"/>
</dbReference>
<dbReference type="InterPro" id="IPR027417">
    <property type="entry name" value="P-loop_NTPase"/>
</dbReference>
<organism evidence="2 3">
    <name type="scientific">Mycena rosella</name>
    <name type="common">Pink bonnet</name>
    <name type="synonym">Agaricus rosellus</name>
    <dbReference type="NCBI Taxonomy" id="1033263"/>
    <lineage>
        <taxon>Eukaryota</taxon>
        <taxon>Fungi</taxon>
        <taxon>Dikarya</taxon>
        <taxon>Basidiomycota</taxon>
        <taxon>Agaricomycotina</taxon>
        <taxon>Agaricomycetes</taxon>
        <taxon>Agaricomycetidae</taxon>
        <taxon>Agaricales</taxon>
        <taxon>Marasmiineae</taxon>
        <taxon>Mycenaceae</taxon>
        <taxon>Mycena</taxon>
    </lineage>
</organism>
<dbReference type="Pfam" id="PF13374">
    <property type="entry name" value="TPR_10"/>
    <property type="match status" value="1"/>
</dbReference>
<dbReference type="Pfam" id="PF25000">
    <property type="entry name" value="DUF7779"/>
    <property type="match status" value="1"/>
</dbReference>
<evidence type="ECO:0000313" key="3">
    <source>
        <dbReference type="Proteomes" id="UP001221757"/>
    </source>
</evidence>
<dbReference type="SUPFAM" id="SSF48452">
    <property type="entry name" value="TPR-like"/>
    <property type="match status" value="1"/>
</dbReference>
<dbReference type="SUPFAM" id="SSF52540">
    <property type="entry name" value="P-loop containing nucleoside triphosphate hydrolases"/>
    <property type="match status" value="1"/>
</dbReference>
<proteinExistence type="predicted"/>
<accession>A0AAD7E299</accession>
<dbReference type="EMBL" id="JARKIE010000012">
    <property type="protein sequence ID" value="KAJ7703645.1"/>
    <property type="molecule type" value="Genomic_DNA"/>
</dbReference>
<dbReference type="InterPro" id="IPR011990">
    <property type="entry name" value="TPR-like_helical_dom_sf"/>
</dbReference>
<dbReference type="Gene3D" id="1.25.40.10">
    <property type="entry name" value="Tetratricopeptide repeat domain"/>
    <property type="match status" value="1"/>
</dbReference>
<dbReference type="PANTHER" id="PTHR46082">
    <property type="entry name" value="ATP/GTP-BINDING PROTEIN-RELATED"/>
    <property type="match status" value="1"/>
</dbReference>